<dbReference type="AlphaFoldDB" id="A0A382XUP6"/>
<reference evidence="1" key="1">
    <citation type="submission" date="2018-05" db="EMBL/GenBank/DDBJ databases">
        <authorList>
            <person name="Lanie J.A."/>
            <person name="Ng W.-L."/>
            <person name="Kazmierczak K.M."/>
            <person name="Andrzejewski T.M."/>
            <person name="Davidsen T.M."/>
            <person name="Wayne K.J."/>
            <person name="Tettelin H."/>
            <person name="Glass J.I."/>
            <person name="Rusch D."/>
            <person name="Podicherti R."/>
            <person name="Tsui H.-C.T."/>
            <person name="Winkler M.E."/>
        </authorList>
    </citation>
    <scope>NUCLEOTIDE SEQUENCE</scope>
</reference>
<protein>
    <submittedName>
        <fullName evidence="1">Uncharacterized protein</fullName>
    </submittedName>
</protein>
<accession>A0A382XUP6</accession>
<gene>
    <name evidence="1" type="ORF">METZ01_LOCUS427433</name>
</gene>
<feature type="non-terminal residue" evidence="1">
    <location>
        <position position="268"/>
    </location>
</feature>
<feature type="non-terminal residue" evidence="1">
    <location>
        <position position="1"/>
    </location>
</feature>
<sequence length="268" mass="29998">PEFIGGSTQIISIVADSAAGKSYYLAVLSKMLPEILFREMNAVFQDANPKGNARLTDLRETLFSAREPSDAILARTVLEGEMYARCLRYDREVQMPYPFIYSLSRDGNPERSLVVFYDNSGEHFQPHIDINTQPGAQHVSSAAGIIFLFDPFCSAKFRSMMKEGDDRPTDEDQSDRHDVILSEMKVRVQKLRNLPSGEKVSTPLAIVVGKSDMWIHALPHPVRTDLIADGQLNRSVLAENSTMLRQFLMEHAPTVVGNAEAFSSNVQY</sequence>
<name>A0A382XUP6_9ZZZZ</name>
<dbReference type="EMBL" id="UINC01170506">
    <property type="protein sequence ID" value="SVD74579.1"/>
    <property type="molecule type" value="Genomic_DNA"/>
</dbReference>
<proteinExistence type="predicted"/>
<evidence type="ECO:0000313" key="1">
    <source>
        <dbReference type="EMBL" id="SVD74579.1"/>
    </source>
</evidence>
<organism evidence="1">
    <name type="scientific">marine metagenome</name>
    <dbReference type="NCBI Taxonomy" id="408172"/>
    <lineage>
        <taxon>unclassified sequences</taxon>
        <taxon>metagenomes</taxon>
        <taxon>ecological metagenomes</taxon>
    </lineage>
</organism>